<dbReference type="InterPro" id="IPR042104">
    <property type="entry name" value="PKS_dehydratase_sf"/>
</dbReference>
<dbReference type="GO" id="GO:0031177">
    <property type="term" value="F:phosphopantetheine binding"/>
    <property type="evidence" value="ECO:0007669"/>
    <property type="project" value="InterPro"/>
</dbReference>
<feature type="domain" description="Ketosynthase family 3 (KS3)" evidence="7">
    <location>
        <begin position="43"/>
        <end position="470"/>
    </location>
</feature>
<dbReference type="GO" id="GO:0004312">
    <property type="term" value="F:fatty acid synthase activity"/>
    <property type="evidence" value="ECO:0007669"/>
    <property type="project" value="TreeGrafter"/>
</dbReference>
<keyword evidence="2" id="KW-0597">Phosphoprotein</keyword>
<dbReference type="InterPro" id="IPR020807">
    <property type="entry name" value="PKS_DH"/>
</dbReference>
<reference evidence="9 10" key="1">
    <citation type="journal article" date="2019" name="Microorganisms">
        <title>Paenibacillus lutrae sp. nov., A Chitinolytic Species Isolated from A River Otter in Castril Natural Park, Granada, Spain.</title>
        <authorList>
            <person name="Rodriguez M."/>
            <person name="Reina J.C."/>
            <person name="Bejar V."/>
            <person name="Llamas I."/>
        </authorList>
    </citation>
    <scope>NUCLEOTIDE SEQUENCE [LARGE SCALE GENOMIC DNA]</scope>
    <source>
        <strain evidence="9 10">N10</strain>
    </source>
</reference>
<dbReference type="InterPro" id="IPR049490">
    <property type="entry name" value="C883_1060-like_KR_N"/>
</dbReference>
<evidence type="ECO:0000256" key="4">
    <source>
        <dbReference type="PROSITE-ProRule" id="PRU01363"/>
    </source>
</evidence>
<dbReference type="InterPro" id="IPR020841">
    <property type="entry name" value="PKS_Beta-ketoAc_synthase_dom"/>
</dbReference>
<dbReference type="InterPro" id="IPR049552">
    <property type="entry name" value="PKS_DH_N"/>
</dbReference>
<dbReference type="Pfam" id="PF02801">
    <property type="entry name" value="Ketoacyl-synt_C"/>
    <property type="match status" value="1"/>
</dbReference>
<dbReference type="PROSITE" id="PS52004">
    <property type="entry name" value="KS3_2"/>
    <property type="match status" value="1"/>
</dbReference>
<keyword evidence="1" id="KW-0596">Phosphopantetheine</keyword>
<dbReference type="PANTHER" id="PTHR43775">
    <property type="entry name" value="FATTY ACID SYNTHASE"/>
    <property type="match status" value="1"/>
</dbReference>
<evidence type="ECO:0000256" key="1">
    <source>
        <dbReference type="ARBA" id="ARBA00022450"/>
    </source>
</evidence>
<feature type="domain" description="PKS/mFAS DH" evidence="8">
    <location>
        <begin position="670"/>
        <end position="944"/>
    </location>
</feature>
<evidence type="ECO:0000259" key="6">
    <source>
        <dbReference type="PROSITE" id="PS50075"/>
    </source>
</evidence>
<protein>
    <submittedName>
        <fullName evidence="9">SDR family oxidoreductase</fullName>
    </submittedName>
</protein>
<dbReference type="InterPro" id="IPR018201">
    <property type="entry name" value="Ketoacyl_synth_AS"/>
</dbReference>
<dbReference type="Gene3D" id="3.10.129.110">
    <property type="entry name" value="Polyketide synthase dehydratase"/>
    <property type="match status" value="1"/>
</dbReference>
<accession>A0A7X3JY46</accession>
<dbReference type="Gene3D" id="1.10.1200.10">
    <property type="entry name" value="ACP-like"/>
    <property type="match status" value="1"/>
</dbReference>
<dbReference type="InterPro" id="IPR009081">
    <property type="entry name" value="PP-bd_ACP"/>
</dbReference>
<dbReference type="Pfam" id="PF00550">
    <property type="entry name" value="PP-binding"/>
    <property type="match status" value="1"/>
</dbReference>
<feature type="region of interest" description="Disordered" evidence="5">
    <location>
        <begin position="1430"/>
        <end position="1452"/>
    </location>
</feature>
<evidence type="ECO:0000256" key="2">
    <source>
        <dbReference type="ARBA" id="ARBA00022553"/>
    </source>
</evidence>
<dbReference type="InterPro" id="IPR049900">
    <property type="entry name" value="PKS_mFAS_DH"/>
</dbReference>
<name>A0A7X3JY46_9BACL</name>
<dbReference type="InterPro" id="IPR013968">
    <property type="entry name" value="PKS_KR"/>
</dbReference>
<feature type="region of interest" description="Disordered" evidence="5">
    <location>
        <begin position="578"/>
        <end position="605"/>
    </location>
</feature>
<feature type="region of interest" description="C-terminal hotdog fold" evidence="4">
    <location>
        <begin position="806"/>
        <end position="944"/>
    </location>
</feature>
<dbReference type="InterPro" id="IPR016039">
    <property type="entry name" value="Thiolase-like"/>
</dbReference>
<feature type="region of interest" description="Disordered" evidence="5">
    <location>
        <begin position="1527"/>
        <end position="1551"/>
    </location>
</feature>
<feature type="compositionally biased region" description="Polar residues" evidence="5">
    <location>
        <begin position="1436"/>
        <end position="1452"/>
    </location>
</feature>
<dbReference type="CDD" id="cd08953">
    <property type="entry name" value="KR_2_SDR_x"/>
    <property type="match status" value="1"/>
</dbReference>
<evidence type="ECO:0000313" key="9">
    <source>
        <dbReference type="EMBL" id="MVO98627.1"/>
    </source>
</evidence>
<dbReference type="InterPro" id="IPR014030">
    <property type="entry name" value="Ketoacyl_synth_N"/>
</dbReference>
<dbReference type="InterPro" id="IPR014031">
    <property type="entry name" value="Ketoacyl_synth_C"/>
</dbReference>
<dbReference type="SUPFAM" id="SSF51735">
    <property type="entry name" value="NAD(P)-binding Rossmann-fold domains"/>
    <property type="match status" value="2"/>
</dbReference>
<keyword evidence="10" id="KW-1185">Reference proteome</keyword>
<dbReference type="Pfam" id="PF21089">
    <property type="entry name" value="PKS_DH_N"/>
    <property type="match status" value="1"/>
</dbReference>
<dbReference type="SMART" id="SM00826">
    <property type="entry name" value="PKS_DH"/>
    <property type="match status" value="1"/>
</dbReference>
<comment type="caution">
    <text evidence="9">The sequence shown here is derived from an EMBL/GenBank/DDBJ whole genome shotgun (WGS) entry which is preliminary data.</text>
</comment>
<dbReference type="InterPro" id="IPR049551">
    <property type="entry name" value="PKS_DH_C"/>
</dbReference>
<dbReference type="Pfam" id="PF08659">
    <property type="entry name" value="KR"/>
    <property type="match status" value="1"/>
</dbReference>
<dbReference type="InterPro" id="IPR050091">
    <property type="entry name" value="PKS_NRPS_Biosynth_Enz"/>
</dbReference>
<proteinExistence type="predicted"/>
<sequence length="1579" mass="173002">MKWRLKMNKVYEYVIENAASGLIEKNAAVQIVKMLKQRENKQIGEIAIIGMSVKFPKADGVEEFWHNLREGIDCVSDYPNGRRESIETLLGTNAKQQPIQYSSGSYLDEIDNFDYSFFGMSPNEARLMDPNQRLFLQTAWQAIEDSGYSIPLMKGTRTGVYVGHSSDFGESYKKFVQEIEPSMLGASLTGNIKSVIAGRVSYLLDLKGPSMMIDTACSSSLVAVHTACQGIKNGECEMALAGGIKINLLPVRYEDEVEVGIQSSDGKARSFDDSSSGTGMGEGVAVILLKPLKKALSDGDCIHAVIKGSAINQDGASIGMTAPNVESQADVIRRSWAAAKIEPDTVSYIEAHGTGTKLGDPIEIEGIEMAFKTYSERKQFCAVGSIKTNLGHLDHAAGIAGLIKCVLALKHRELPPSLHFRRPNRRISFDRSPVYVQDRLSGWRSEASPLRCGVSSFGLSGTNCHIVLEESPERSISAETFAGVPAIFTVSAKSISALNALLEDYTEYLEKAGSASLVEICATAAAGRDHYGIRLAIVADSKEALLDKLRSLHGIVDEPLAGDDVYFGRHQVVVNQKKKASPGTITEETRKQRSREADSFVSQVGEQDQPSRELLRRICDLYVAGADVDWSRLFSRPRTRKVNLPTYPFDKSRCWLAPSPVQDYQKKLDHPLLDYAIDMFDRTVYVTHFSADRHWEIGEHVVGSLYVLPGTAYLEMVRAASSLIREEAPIRMEDVMFLAPLAVGAGESREAQLHLIRQDSGVYEFVVVSKEESGAWTKHAEGKFTWEVPAYSTKAGYGHLIGHYPLISIDDSSPNKNHFIQTGGHWRTLRELYSGSEELFAFFQLPKDYEDERYCYGLHPSLMDCAVNIAIDRLSSGGYLPFYYKRMDIYECPAGEVYSYITRIAGSGHSETETYSIVLMNGEGKLLVHIEGYTVKKVPDYAEFGTAPPVQPYNEVIWEASYDEAQPAEPIAGCTLVLHDGNDRAEALCRELQAGSADVVEARWSEGFEASGDSKYLISGSEADYIALFRALKGRRIGRIVHLLTMGDSGAETAADLRLNQAKGTSSLFYLVRAMHRASMREPLECVVVTSCAYEISGAEQALNPGSASLIGLAKVVEQETGSVSCRCIDLDEQTPVSALLKELSAAATEPVVGYRGGIRYRQQFQALDLGAAEEDPIPIRAGGVYIITGGTGGIGLEIGRYLAAQTQVQLCLINRSEIPDRQEWNEWLGSRGDTKTAARIRSIMEIEAAGSRVSCYRADVADEEALAGVLDVIREQHGAIHGIVHSAGVAGDGMMVLRKPEAFGQVIGPKIYGTWNLDHLTRGDRPDFFIMFSSVTALTGGLGQGDYTAANTYLDAYAAYRARAAGRTVTINWPAWKETGMAVEYGVHNQRNILFPVTTAEAIEMFAAITAKNVRHVIAGRIDNDFLRQTEPLPESNNSQPSGAVSTDTAARSSIEAKVSGAWSRTLGIPDIDLHDQFSDIGGDSIMASLLLKEIDKEFPGLMDITDIFGYPTIEQMSAVLEERMDRSADAAVNQKQVEPEEPAAQAEPGVEQIMERLASGEISMNEAEYLLSVLSKG</sequence>
<gene>
    <name evidence="9" type="ORF">EDM21_03600</name>
</gene>
<evidence type="ECO:0000259" key="7">
    <source>
        <dbReference type="PROSITE" id="PS52004"/>
    </source>
</evidence>
<organism evidence="9 10">
    <name type="scientific">Paenibacillus lutrae</name>
    <dbReference type="NCBI Taxonomy" id="2078573"/>
    <lineage>
        <taxon>Bacteria</taxon>
        <taxon>Bacillati</taxon>
        <taxon>Bacillota</taxon>
        <taxon>Bacilli</taxon>
        <taxon>Bacillales</taxon>
        <taxon>Paenibacillaceae</taxon>
        <taxon>Paenibacillus</taxon>
    </lineage>
</organism>
<dbReference type="SUPFAM" id="SSF47336">
    <property type="entry name" value="ACP-like"/>
    <property type="match status" value="1"/>
</dbReference>
<dbReference type="GO" id="GO:0004315">
    <property type="term" value="F:3-oxoacyl-[acyl-carrier-protein] synthase activity"/>
    <property type="evidence" value="ECO:0007669"/>
    <property type="project" value="InterPro"/>
</dbReference>
<dbReference type="SMART" id="SM00825">
    <property type="entry name" value="PKS_KS"/>
    <property type="match status" value="1"/>
</dbReference>
<dbReference type="PROSITE" id="PS52019">
    <property type="entry name" value="PKS_MFAS_DH"/>
    <property type="match status" value="1"/>
</dbReference>
<dbReference type="Gene3D" id="1.10.1240.100">
    <property type="match status" value="1"/>
</dbReference>
<evidence type="ECO:0000256" key="5">
    <source>
        <dbReference type="SAM" id="MobiDB-lite"/>
    </source>
</evidence>
<dbReference type="PROSITE" id="PS00606">
    <property type="entry name" value="KS3_1"/>
    <property type="match status" value="1"/>
</dbReference>
<dbReference type="PROSITE" id="PS50075">
    <property type="entry name" value="CARRIER"/>
    <property type="match status" value="1"/>
</dbReference>
<keyword evidence="3" id="KW-0808">Transferase</keyword>
<feature type="active site" description="Proton donor; for dehydratase activity" evidence="4">
    <location>
        <position position="864"/>
    </location>
</feature>
<dbReference type="SMART" id="SM00823">
    <property type="entry name" value="PKS_PP"/>
    <property type="match status" value="1"/>
</dbReference>
<dbReference type="CDD" id="cd00833">
    <property type="entry name" value="PKS"/>
    <property type="match status" value="1"/>
</dbReference>
<feature type="domain" description="Carrier" evidence="6">
    <location>
        <begin position="1451"/>
        <end position="1526"/>
    </location>
</feature>
<evidence type="ECO:0000256" key="3">
    <source>
        <dbReference type="ARBA" id="ARBA00022679"/>
    </source>
</evidence>
<dbReference type="EMBL" id="RHLK01000002">
    <property type="protein sequence ID" value="MVO98627.1"/>
    <property type="molecule type" value="Genomic_DNA"/>
</dbReference>
<dbReference type="InterPro" id="IPR036291">
    <property type="entry name" value="NAD(P)-bd_dom_sf"/>
</dbReference>
<dbReference type="Pfam" id="PF22621">
    <property type="entry name" value="CurL-like_PKS_C"/>
    <property type="match status" value="1"/>
</dbReference>
<dbReference type="SUPFAM" id="SSF53901">
    <property type="entry name" value="Thiolase-like"/>
    <property type="match status" value="1"/>
</dbReference>
<dbReference type="InterPro" id="IPR057326">
    <property type="entry name" value="KR_dom"/>
</dbReference>
<dbReference type="Proteomes" id="UP000490800">
    <property type="component" value="Unassembled WGS sequence"/>
</dbReference>
<dbReference type="GO" id="GO:0006633">
    <property type="term" value="P:fatty acid biosynthetic process"/>
    <property type="evidence" value="ECO:0007669"/>
    <property type="project" value="InterPro"/>
</dbReference>
<dbReference type="PANTHER" id="PTHR43775:SF37">
    <property type="entry name" value="SI:DKEY-61P9.11"/>
    <property type="match status" value="1"/>
</dbReference>
<dbReference type="SMART" id="SM00822">
    <property type="entry name" value="PKS_KR"/>
    <property type="match status" value="1"/>
</dbReference>
<dbReference type="Pfam" id="PF00109">
    <property type="entry name" value="ketoacyl-synt"/>
    <property type="match status" value="1"/>
</dbReference>
<dbReference type="InterPro" id="IPR020806">
    <property type="entry name" value="PKS_PP-bd"/>
</dbReference>
<dbReference type="Pfam" id="PF21394">
    <property type="entry name" value="Beta-ketacyl_N"/>
    <property type="match status" value="1"/>
</dbReference>
<feature type="region of interest" description="N-terminal hotdog fold" evidence="4">
    <location>
        <begin position="670"/>
        <end position="791"/>
    </location>
</feature>
<dbReference type="Gene3D" id="3.40.47.10">
    <property type="match status" value="1"/>
</dbReference>
<dbReference type="Pfam" id="PF14765">
    <property type="entry name" value="PS-DH"/>
    <property type="match status" value="1"/>
</dbReference>
<evidence type="ECO:0000259" key="8">
    <source>
        <dbReference type="PROSITE" id="PS52019"/>
    </source>
</evidence>
<feature type="compositionally biased region" description="Basic and acidic residues" evidence="5">
    <location>
        <begin position="587"/>
        <end position="598"/>
    </location>
</feature>
<evidence type="ECO:0000313" key="10">
    <source>
        <dbReference type="Proteomes" id="UP000490800"/>
    </source>
</evidence>
<dbReference type="InterPro" id="IPR036736">
    <property type="entry name" value="ACP-like_sf"/>
</dbReference>
<feature type="active site" description="Proton acceptor; for dehydratase activity" evidence="4">
    <location>
        <position position="700"/>
    </location>
</feature>
<dbReference type="Gene3D" id="3.40.50.720">
    <property type="entry name" value="NAD(P)-binding Rossmann-like Domain"/>
    <property type="match status" value="1"/>
</dbReference>
<dbReference type="OrthoDB" id="9765680at2"/>